<evidence type="ECO:0000313" key="1">
    <source>
        <dbReference type="EMBL" id="QII44976.1"/>
    </source>
</evidence>
<evidence type="ECO:0000313" key="2">
    <source>
        <dbReference type="Proteomes" id="UP000502928"/>
    </source>
</evidence>
<sequence length="81" mass="9456">MHNSFIEQSTKTVEVFSTSVTSIEKGEFLLDRLQKEFPYYEINFDLEDCDNILRVENVGGNLDSARIISFMEKYGEKIRIL</sequence>
<gene>
    <name evidence="1" type="ORF">GVT53_09880</name>
</gene>
<dbReference type="RefSeq" id="WP_166248501.1">
    <property type="nucleotide sequence ID" value="NZ_CP049616.1"/>
</dbReference>
<reference evidence="1 2" key="1">
    <citation type="submission" date="2020-02" db="EMBL/GenBank/DDBJ databases">
        <title>Complete genome of Muricauda sp. 501str8.</title>
        <authorList>
            <person name="Dong B."/>
            <person name="Zhu S."/>
            <person name="Yang J."/>
            <person name="Chen J."/>
        </authorList>
    </citation>
    <scope>NUCLEOTIDE SEQUENCE [LARGE SCALE GENOMIC DNA]</scope>
    <source>
        <strain evidence="1 2">501str8</strain>
    </source>
</reference>
<organism evidence="1 2">
    <name type="scientific">Flagellimonas oceani</name>
    <dbReference type="NCBI Taxonomy" id="2698672"/>
    <lineage>
        <taxon>Bacteria</taxon>
        <taxon>Pseudomonadati</taxon>
        <taxon>Bacteroidota</taxon>
        <taxon>Flavobacteriia</taxon>
        <taxon>Flavobacteriales</taxon>
        <taxon>Flavobacteriaceae</taxon>
        <taxon>Flagellimonas</taxon>
    </lineage>
</organism>
<name>A0A6G7J2I0_9FLAO</name>
<protein>
    <submittedName>
        <fullName evidence="1">Uncharacterized protein</fullName>
    </submittedName>
</protein>
<accession>A0A6G7J2I0</accession>
<dbReference type="KEGG" id="mut:GVT53_09880"/>
<keyword evidence="2" id="KW-1185">Reference proteome</keyword>
<proteinExistence type="predicted"/>
<dbReference type="Proteomes" id="UP000502928">
    <property type="component" value="Chromosome"/>
</dbReference>
<dbReference type="EMBL" id="CP049616">
    <property type="protein sequence ID" value="QII44976.1"/>
    <property type="molecule type" value="Genomic_DNA"/>
</dbReference>
<dbReference type="AlphaFoldDB" id="A0A6G7J2I0"/>